<dbReference type="EMBL" id="BAABDD010000017">
    <property type="protein sequence ID" value="GAA3752273.1"/>
    <property type="molecule type" value="Genomic_DNA"/>
</dbReference>
<evidence type="ECO:0000313" key="3">
    <source>
        <dbReference type="Proteomes" id="UP001500908"/>
    </source>
</evidence>
<comment type="caution">
    <text evidence="2">The sequence shown here is derived from an EMBL/GenBank/DDBJ whole genome shotgun (WGS) entry which is preliminary data.</text>
</comment>
<reference evidence="3" key="1">
    <citation type="journal article" date="2019" name="Int. J. Syst. Evol. Microbiol.">
        <title>The Global Catalogue of Microorganisms (GCM) 10K type strain sequencing project: providing services to taxonomists for standard genome sequencing and annotation.</title>
        <authorList>
            <consortium name="The Broad Institute Genomics Platform"/>
            <consortium name="The Broad Institute Genome Sequencing Center for Infectious Disease"/>
            <person name="Wu L."/>
            <person name="Ma J."/>
        </authorList>
    </citation>
    <scope>NUCLEOTIDE SEQUENCE [LARGE SCALE GENOMIC DNA]</scope>
    <source>
        <strain evidence="3">JCM 17137</strain>
    </source>
</reference>
<evidence type="ECO:0000313" key="2">
    <source>
        <dbReference type="EMBL" id="GAA3752273.1"/>
    </source>
</evidence>
<organism evidence="2 3">
    <name type="scientific">Salinactinospora qingdaonensis</name>
    <dbReference type="NCBI Taxonomy" id="702744"/>
    <lineage>
        <taxon>Bacteria</taxon>
        <taxon>Bacillati</taxon>
        <taxon>Actinomycetota</taxon>
        <taxon>Actinomycetes</taxon>
        <taxon>Streptosporangiales</taxon>
        <taxon>Nocardiopsidaceae</taxon>
        <taxon>Salinactinospora</taxon>
    </lineage>
</organism>
<keyword evidence="3" id="KW-1185">Reference proteome</keyword>
<feature type="region of interest" description="Disordered" evidence="1">
    <location>
        <begin position="76"/>
        <end position="104"/>
    </location>
</feature>
<proteinExistence type="predicted"/>
<name>A0ABP7G1D9_9ACTN</name>
<gene>
    <name evidence="2" type="ORF">GCM10022402_34030</name>
</gene>
<sequence>MPLKIPLPPWPGLREWLLLISRVGASLSAVGRTASCRGGGAVSTARRPVRAASRGVRVAKGAAEGRCLAAVKHPSAEKLYSGRHPEGDGRGEHRPQRVTRRFLD</sequence>
<protein>
    <submittedName>
        <fullName evidence="2">Uncharacterized protein</fullName>
    </submittedName>
</protein>
<accession>A0ABP7G1D9</accession>
<feature type="compositionally biased region" description="Basic and acidic residues" evidence="1">
    <location>
        <begin position="83"/>
        <end position="104"/>
    </location>
</feature>
<dbReference type="Proteomes" id="UP001500908">
    <property type="component" value="Unassembled WGS sequence"/>
</dbReference>
<evidence type="ECO:0000256" key="1">
    <source>
        <dbReference type="SAM" id="MobiDB-lite"/>
    </source>
</evidence>